<dbReference type="Proteomes" id="UP000465601">
    <property type="component" value="Unassembled WGS sequence"/>
</dbReference>
<dbReference type="OrthoDB" id="9793390at2"/>
<gene>
    <name evidence="9" type="ORF">F8153_11625</name>
</gene>
<feature type="transmembrane region" description="Helical" evidence="8">
    <location>
        <begin position="288"/>
        <end position="314"/>
    </location>
</feature>
<evidence type="ECO:0000256" key="4">
    <source>
        <dbReference type="ARBA" id="ARBA00022475"/>
    </source>
</evidence>
<accession>A0A833M8Y0</accession>
<keyword evidence="3" id="KW-0813">Transport</keyword>
<feature type="transmembrane region" description="Helical" evidence="8">
    <location>
        <begin position="345"/>
        <end position="365"/>
    </location>
</feature>
<feature type="transmembrane region" description="Helical" evidence="8">
    <location>
        <begin position="377"/>
        <end position="405"/>
    </location>
</feature>
<evidence type="ECO:0000256" key="5">
    <source>
        <dbReference type="ARBA" id="ARBA00022692"/>
    </source>
</evidence>
<evidence type="ECO:0000256" key="1">
    <source>
        <dbReference type="ARBA" id="ARBA00004651"/>
    </source>
</evidence>
<feature type="transmembrane region" description="Helical" evidence="8">
    <location>
        <begin position="75"/>
        <end position="92"/>
    </location>
</feature>
<evidence type="ECO:0000313" key="10">
    <source>
        <dbReference type="Proteomes" id="UP000465601"/>
    </source>
</evidence>
<evidence type="ECO:0000256" key="2">
    <source>
        <dbReference type="ARBA" id="ARBA00009773"/>
    </source>
</evidence>
<evidence type="ECO:0000256" key="6">
    <source>
        <dbReference type="ARBA" id="ARBA00022989"/>
    </source>
</evidence>
<proteinExistence type="inferred from homology"/>
<dbReference type="InterPro" id="IPR002549">
    <property type="entry name" value="AI-2E-like"/>
</dbReference>
<dbReference type="AlphaFoldDB" id="A0A833M8Y0"/>
<dbReference type="PANTHER" id="PTHR21716">
    <property type="entry name" value="TRANSMEMBRANE PROTEIN"/>
    <property type="match status" value="1"/>
</dbReference>
<evidence type="ECO:0000313" key="9">
    <source>
        <dbReference type="EMBL" id="KAB3527626.1"/>
    </source>
</evidence>
<keyword evidence="6 8" id="KW-1133">Transmembrane helix</keyword>
<feature type="transmembrane region" description="Helical" evidence="8">
    <location>
        <begin position="224"/>
        <end position="245"/>
    </location>
</feature>
<dbReference type="GO" id="GO:0005886">
    <property type="term" value="C:plasma membrane"/>
    <property type="evidence" value="ECO:0007669"/>
    <property type="project" value="UniProtKB-SubCell"/>
</dbReference>
<reference evidence="9 10" key="1">
    <citation type="submission" date="2019-10" db="EMBL/GenBank/DDBJ databases">
        <title>Alkaliphilus serpentinus sp. nov. and Alkaliphilus pronyensis sp. nov., two novel anaerobic alkaliphilic species isolated from the serpentinized-hosted hydrothermal field of the Prony Bay (New Caledonia).</title>
        <authorList>
            <person name="Postec A."/>
        </authorList>
    </citation>
    <scope>NUCLEOTIDE SEQUENCE [LARGE SCALE GENOMIC DNA]</scope>
    <source>
        <strain evidence="9 10">LacT</strain>
    </source>
</reference>
<comment type="similarity">
    <text evidence="2">Belongs to the autoinducer-2 exporter (AI-2E) (TC 2.A.86) family.</text>
</comment>
<dbReference type="Pfam" id="PF01594">
    <property type="entry name" value="AI-2E_transport"/>
    <property type="match status" value="1"/>
</dbReference>
<dbReference type="PANTHER" id="PTHR21716:SF53">
    <property type="entry name" value="PERMEASE PERM-RELATED"/>
    <property type="match status" value="1"/>
</dbReference>
<keyword evidence="7 8" id="KW-0472">Membrane</keyword>
<evidence type="ECO:0000256" key="7">
    <source>
        <dbReference type="ARBA" id="ARBA00023136"/>
    </source>
</evidence>
<name>A0A833M8Y0_9FIRM</name>
<comment type="subcellular location">
    <subcellularLocation>
        <location evidence="1">Cell membrane</location>
        <topology evidence="1">Multi-pass membrane protein</topology>
    </subcellularLocation>
</comment>
<comment type="caution">
    <text evidence="9">The sequence shown here is derived from an EMBL/GenBank/DDBJ whole genome shotgun (WGS) entry which is preliminary data.</text>
</comment>
<feature type="transmembrane region" description="Helical" evidence="8">
    <location>
        <begin position="130"/>
        <end position="152"/>
    </location>
</feature>
<evidence type="ECO:0000256" key="8">
    <source>
        <dbReference type="SAM" id="Phobius"/>
    </source>
</evidence>
<feature type="transmembrane region" description="Helical" evidence="8">
    <location>
        <begin position="30"/>
        <end position="55"/>
    </location>
</feature>
<sequence length="421" mass="46697">MRGDYVANTTTNTAIDAISRSVKNLAEQGYLTGFIVFFIYLFLLLLLGFTIYYLIHIGNRFVDNNKRITINRSKVFNYVLLLIGIFLLLIMVQFRQLLISLLSPFIVALVLAYTLNPLVRMLHKKGIGRLWGVLIIYLAFSVLIFIFSITIVPKITEEVKKLIELMPRYSNDAYNYLYQLFVKYNQNIENLPKEFSGVKDLLNINITKVQQVVVSVLTSVTNTILSMFSKIVSLILIPILGFYFLKDAEEFKKSATLLIPGRYRRGVLEVFKDIDVVLGGFIRGQITVAAIVGVASAIALSILGIEFAVLVGIIAGVANIIPYFGPVIGLIPGVLFALMDGPIKAVWVVVIFVIIQQVESGIISPKIVGKSVGIHPIWVMLSLLIGGQLFGLVGLLLAVPSAGVIKVLGKHFIKHITKVRV</sequence>
<organism evidence="9 10">
    <name type="scientific">Alkaliphilus serpentinus</name>
    <dbReference type="NCBI Taxonomy" id="1482731"/>
    <lineage>
        <taxon>Bacteria</taxon>
        <taxon>Bacillati</taxon>
        <taxon>Bacillota</taxon>
        <taxon>Clostridia</taxon>
        <taxon>Peptostreptococcales</taxon>
        <taxon>Natronincolaceae</taxon>
        <taxon>Alkaliphilus</taxon>
    </lineage>
</organism>
<keyword evidence="5 8" id="KW-0812">Transmembrane</keyword>
<protein>
    <submittedName>
        <fullName evidence="9">AI-2E family transporter</fullName>
    </submittedName>
</protein>
<evidence type="ECO:0000256" key="3">
    <source>
        <dbReference type="ARBA" id="ARBA00022448"/>
    </source>
</evidence>
<dbReference type="EMBL" id="WBZB01000040">
    <property type="protein sequence ID" value="KAB3527626.1"/>
    <property type="molecule type" value="Genomic_DNA"/>
</dbReference>
<feature type="transmembrane region" description="Helical" evidence="8">
    <location>
        <begin position="98"/>
        <end position="118"/>
    </location>
</feature>
<feature type="transmembrane region" description="Helical" evidence="8">
    <location>
        <begin position="320"/>
        <end position="338"/>
    </location>
</feature>
<keyword evidence="4" id="KW-1003">Cell membrane</keyword>
<dbReference type="GO" id="GO:0055085">
    <property type="term" value="P:transmembrane transport"/>
    <property type="evidence" value="ECO:0007669"/>
    <property type="project" value="TreeGrafter"/>
</dbReference>
<keyword evidence="10" id="KW-1185">Reference proteome</keyword>